<dbReference type="InterPro" id="IPR007221">
    <property type="entry name" value="MreC"/>
</dbReference>
<sequence length="281" mass="30987">MRFLNRNRMIIVIVSVIVLILLIGFSLSDRSHTTKAEQFTADTTATTQRIIDAPFNFIGNIFSGIFSGFGADKRIKELEAQLDALPQLKADNERLAEENKELKDALEVSSKFDYEAINARVISRAPDQWLNSLVIDKGQKDGINEGMAVMTPKGLIGIVKRVNGMSSYVEIIATNTAKENISVEIRDGKNKHYGTIEKYDEKTETLIVNNIVNEGRINKNAKVYTSGLTGDFPEGVIIGEVVSSENDSYGLSQNAHVSLASDINSIDTVFVLKRDPESLGD</sequence>
<evidence type="ECO:0000256" key="2">
    <source>
        <dbReference type="ARBA" id="ARBA00013855"/>
    </source>
</evidence>
<comment type="function">
    <text evidence="5">Involved in formation and maintenance of cell shape.</text>
</comment>
<dbReference type="Pfam" id="PF04085">
    <property type="entry name" value="MreC"/>
    <property type="match status" value="1"/>
</dbReference>
<keyword evidence="6" id="KW-0175">Coiled coil</keyword>
<evidence type="ECO:0000256" key="1">
    <source>
        <dbReference type="ARBA" id="ARBA00009369"/>
    </source>
</evidence>
<dbReference type="PIRSF" id="PIRSF038471">
    <property type="entry name" value="MreC"/>
    <property type="match status" value="1"/>
</dbReference>
<dbReference type="GO" id="GO:0008360">
    <property type="term" value="P:regulation of cell shape"/>
    <property type="evidence" value="ECO:0007669"/>
    <property type="project" value="UniProtKB-KW"/>
</dbReference>
<dbReference type="PANTHER" id="PTHR34138:SF1">
    <property type="entry name" value="CELL SHAPE-DETERMINING PROTEIN MREC"/>
    <property type="match status" value="1"/>
</dbReference>
<dbReference type="AlphaFoldDB" id="A0A6V7RFW0"/>
<dbReference type="GO" id="GO:0005886">
    <property type="term" value="C:plasma membrane"/>
    <property type="evidence" value="ECO:0007669"/>
    <property type="project" value="TreeGrafter"/>
</dbReference>
<keyword evidence="9" id="KW-1185">Reference proteome</keyword>
<dbReference type="Gene3D" id="2.40.10.350">
    <property type="entry name" value="Rod shape-determining protein MreC, domain 2"/>
    <property type="match status" value="1"/>
</dbReference>
<dbReference type="InterPro" id="IPR055342">
    <property type="entry name" value="MreC_beta-barrel_core"/>
</dbReference>
<evidence type="ECO:0000256" key="5">
    <source>
        <dbReference type="PIRNR" id="PIRNR038471"/>
    </source>
</evidence>
<protein>
    <recommendedName>
        <fullName evidence="2 5">Cell shape-determining protein MreC</fullName>
    </recommendedName>
    <alternativeName>
        <fullName evidence="4 5">Cell shape protein MreC</fullName>
    </alternativeName>
</protein>
<feature type="domain" description="Rod shape-determining protein MreC beta-barrel core" evidence="7">
    <location>
        <begin position="121"/>
        <end position="273"/>
    </location>
</feature>
<dbReference type="RefSeq" id="WP_186077820.1">
    <property type="nucleotide sequence ID" value="NZ_CAJEWB010000010.1"/>
</dbReference>
<keyword evidence="3 5" id="KW-0133">Cell shape</keyword>
<evidence type="ECO:0000259" key="7">
    <source>
        <dbReference type="Pfam" id="PF04085"/>
    </source>
</evidence>
<name>A0A6V7RFW0_9BACL</name>
<dbReference type="EMBL" id="CAJEWB010000010">
    <property type="protein sequence ID" value="CAD2076366.1"/>
    <property type="molecule type" value="Genomic_DNA"/>
</dbReference>
<evidence type="ECO:0000256" key="6">
    <source>
        <dbReference type="SAM" id="Coils"/>
    </source>
</evidence>
<comment type="caution">
    <text evidence="8">The sequence shown here is derived from an EMBL/GenBank/DDBJ whole genome shotgun (WGS) entry which is preliminary data.</text>
</comment>
<dbReference type="NCBIfam" id="TIGR00219">
    <property type="entry name" value="mreC"/>
    <property type="match status" value="1"/>
</dbReference>
<dbReference type="InterPro" id="IPR042177">
    <property type="entry name" value="Cell/Rod_1"/>
</dbReference>
<reference evidence="8 9" key="1">
    <citation type="submission" date="2020-07" db="EMBL/GenBank/DDBJ databases">
        <authorList>
            <person name="Criscuolo A."/>
        </authorList>
    </citation>
    <scope>NUCLEOTIDE SEQUENCE [LARGE SCALE GENOMIC DNA]</scope>
    <source>
        <strain evidence="8">CIP107946</strain>
    </source>
</reference>
<dbReference type="PANTHER" id="PTHR34138">
    <property type="entry name" value="CELL SHAPE-DETERMINING PROTEIN MREC"/>
    <property type="match status" value="1"/>
</dbReference>
<dbReference type="Proteomes" id="UP000588186">
    <property type="component" value="Unassembled WGS sequence"/>
</dbReference>
<dbReference type="InterPro" id="IPR042175">
    <property type="entry name" value="Cell/Rod_MreC_2"/>
</dbReference>
<feature type="coiled-coil region" evidence="6">
    <location>
        <begin position="78"/>
        <end position="108"/>
    </location>
</feature>
<evidence type="ECO:0000313" key="8">
    <source>
        <dbReference type="EMBL" id="CAD2076366.1"/>
    </source>
</evidence>
<comment type="similarity">
    <text evidence="1 5">Belongs to the MreC family.</text>
</comment>
<evidence type="ECO:0000256" key="4">
    <source>
        <dbReference type="ARBA" id="ARBA00032089"/>
    </source>
</evidence>
<gene>
    <name evidence="8" type="primary">mreC</name>
    <name evidence="8" type="ORF">JEOPIN946_01245</name>
</gene>
<evidence type="ECO:0000256" key="3">
    <source>
        <dbReference type="ARBA" id="ARBA00022960"/>
    </source>
</evidence>
<accession>A0A6V7RFW0</accession>
<proteinExistence type="inferred from homology"/>
<evidence type="ECO:0000313" key="9">
    <source>
        <dbReference type="Proteomes" id="UP000588186"/>
    </source>
</evidence>
<organism evidence="8 9">
    <name type="scientific">Phocicoccus pinnipedialis</name>
    <dbReference type="NCBI Taxonomy" id="110845"/>
    <lineage>
        <taxon>Bacteria</taxon>
        <taxon>Bacillati</taxon>
        <taxon>Bacillota</taxon>
        <taxon>Bacilli</taxon>
        <taxon>Bacillales</taxon>
        <taxon>Salinicoccaceae</taxon>
        <taxon>Phocicoccus</taxon>
    </lineage>
</organism>
<dbReference type="Gene3D" id="2.40.10.340">
    <property type="entry name" value="Rod shape-determining protein MreC, domain 1"/>
    <property type="match status" value="1"/>
</dbReference>